<evidence type="ECO:0000313" key="15">
    <source>
        <dbReference type="Proteomes" id="UP000322214"/>
    </source>
</evidence>
<dbReference type="GO" id="GO:0005524">
    <property type="term" value="F:ATP binding"/>
    <property type="evidence" value="ECO:0007669"/>
    <property type="project" value="UniProtKB-UniRule"/>
</dbReference>
<evidence type="ECO:0000256" key="6">
    <source>
        <dbReference type="ARBA" id="ARBA00022741"/>
    </source>
</evidence>
<comment type="caution">
    <text evidence="10">Lacks conserved residue(s) required for the propagation of feature annotation.</text>
</comment>
<feature type="binding site" evidence="10">
    <location>
        <begin position="16"/>
        <end position="23"/>
    </location>
    <ligand>
        <name>ATP</name>
        <dbReference type="ChEBI" id="CHEBI:30616"/>
    </ligand>
</feature>
<dbReference type="HAMAP" id="MF_00185">
    <property type="entry name" value="IPP_trans"/>
    <property type="match status" value="1"/>
</dbReference>
<keyword evidence="5 10" id="KW-0819">tRNA processing</keyword>
<dbReference type="Pfam" id="PF01715">
    <property type="entry name" value="IPPT"/>
    <property type="match status" value="1"/>
</dbReference>
<evidence type="ECO:0000313" key="14">
    <source>
        <dbReference type="EMBL" id="QEG21581.1"/>
    </source>
</evidence>
<organism evidence="14 15">
    <name type="scientific">Mariniblastus fucicola</name>
    <dbReference type="NCBI Taxonomy" id="980251"/>
    <lineage>
        <taxon>Bacteria</taxon>
        <taxon>Pseudomonadati</taxon>
        <taxon>Planctomycetota</taxon>
        <taxon>Planctomycetia</taxon>
        <taxon>Pirellulales</taxon>
        <taxon>Pirellulaceae</taxon>
        <taxon>Mariniblastus</taxon>
    </lineage>
</organism>
<keyword evidence="6 10" id="KW-0547">Nucleotide-binding</keyword>
<evidence type="ECO:0000256" key="1">
    <source>
        <dbReference type="ARBA" id="ARBA00001946"/>
    </source>
</evidence>
<gene>
    <name evidence="10 14" type="primary">miaA</name>
    <name evidence="14" type="ORF">MFFC18_14390</name>
</gene>
<keyword evidence="4 10" id="KW-0808">Transferase</keyword>
<dbReference type="FunFam" id="1.10.20.140:FF:000001">
    <property type="entry name" value="tRNA dimethylallyltransferase"/>
    <property type="match status" value="1"/>
</dbReference>
<dbReference type="PANTHER" id="PTHR11088">
    <property type="entry name" value="TRNA DIMETHYLALLYLTRANSFERASE"/>
    <property type="match status" value="1"/>
</dbReference>
<name>A0A5B9PF23_9BACT</name>
<comment type="subunit">
    <text evidence="10">Monomer.</text>
</comment>
<dbReference type="SUPFAM" id="SSF52540">
    <property type="entry name" value="P-loop containing nucleoside triphosphate hydrolases"/>
    <property type="match status" value="2"/>
</dbReference>
<reference evidence="14 15" key="1">
    <citation type="submission" date="2019-08" db="EMBL/GenBank/DDBJ databases">
        <title>Deep-cultivation of Planctomycetes and their phenomic and genomic characterization uncovers novel biology.</title>
        <authorList>
            <person name="Wiegand S."/>
            <person name="Jogler M."/>
            <person name="Boedeker C."/>
            <person name="Pinto D."/>
            <person name="Vollmers J."/>
            <person name="Rivas-Marin E."/>
            <person name="Kohn T."/>
            <person name="Peeters S.H."/>
            <person name="Heuer A."/>
            <person name="Rast P."/>
            <person name="Oberbeckmann S."/>
            <person name="Bunk B."/>
            <person name="Jeske O."/>
            <person name="Meyerdierks A."/>
            <person name="Storesund J.E."/>
            <person name="Kallscheuer N."/>
            <person name="Luecker S."/>
            <person name="Lage O.M."/>
            <person name="Pohl T."/>
            <person name="Merkel B.J."/>
            <person name="Hornburger P."/>
            <person name="Mueller R.-W."/>
            <person name="Bruemmer F."/>
            <person name="Labrenz M."/>
            <person name="Spormann A.M."/>
            <person name="Op den Camp H."/>
            <person name="Overmann J."/>
            <person name="Amann R."/>
            <person name="Jetten M.S.M."/>
            <person name="Mascher T."/>
            <person name="Medema M.H."/>
            <person name="Devos D.P."/>
            <person name="Kaster A.-K."/>
            <person name="Ovreas L."/>
            <person name="Rohde M."/>
            <person name="Galperin M.Y."/>
            <person name="Jogler C."/>
        </authorList>
    </citation>
    <scope>NUCLEOTIDE SEQUENCE [LARGE SCALE GENOMIC DNA]</scope>
    <source>
        <strain evidence="14 15">FC18</strain>
    </source>
</reference>
<dbReference type="STRING" id="980251.GCA_001642875_00412"/>
<dbReference type="KEGG" id="mff:MFFC18_14390"/>
<dbReference type="GO" id="GO:0006400">
    <property type="term" value="P:tRNA modification"/>
    <property type="evidence" value="ECO:0007669"/>
    <property type="project" value="TreeGrafter"/>
</dbReference>
<evidence type="ECO:0000256" key="12">
    <source>
        <dbReference type="RuleBase" id="RU003784"/>
    </source>
</evidence>
<dbReference type="Proteomes" id="UP000322214">
    <property type="component" value="Chromosome"/>
</dbReference>
<comment type="cofactor">
    <cofactor evidence="1 10">
        <name>Mg(2+)</name>
        <dbReference type="ChEBI" id="CHEBI:18420"/>
    </cofactor>
</comment>
<dbReference type="Gene3D" id="1.10.20.140">
    <property type="match status" value="1"/>
</dbReference>
<evidence type="ECO:0000256" key="7">
    <source>
        <dbReference type="ARBA" id="ARBA00022840"/>
    </source>
</evidence>
<evidence type="ECO:0000256" key="4">
    <source>
        <dbReference type="ARBA" id="ARBA00022679"/>
    </source>
</evidence>
<keyword evidence="7 10" id="KW-0067">ATP-binding</keyword>
<comment type="catalytic activity">
    <reaction evidence="9 10 11">
        <text>adenosine(37) in tRNA + dimethylallyl diphosphate = N(6)-dimethylallyladenosine(37) in tRNA + diphosphate</text>
        <dbReference type="Rhea" id="RHEA:26482"/>
        <dbReference type="Rhea" id="RHEA-COMP:10162"/>
        <dbReference type="Rhea" id="RHEA-COMP:10375"/>
        <dbReference type="ChEBI" id="CHEBI:33019"/>
        <dbReference type="ChEBI" id="CHEBI:57623"/>
        <dbReference type="ChEBI" id="CHEBI:74411"/>
        <dbReference type="ChEBI" id="CHEBI:74415"/>
        <dbReference type="EC" id="2.5.1.75"/>
    </reaction>
</comment>
<dbReference type="GO" id="GO:0052381">
    <property type="term" value="F:tRNA dimethylallyltransferase activity"/>
    <property type="evidence" value="ECO:0007669"/>
    <property type="project" value="UniProtKB-UniRule"/>
</dbReference>
<evidence type="ECO:0000256" key="8">
    <source>
        <dbReference type="ARBA" id="ARBA00022842"/>
    </source>
</evidence>
<protein>
    <recommendedName>
        <fullName evidence="10">tRNA dimethylallyltransferase</fullName>
        <ecNumber evidence="10">2.5.1.75</ecNumber>
    </recommendedName>
    <alternativeName>
        <fullName evidence="10">Dimethylallyl diphosphate:tRNA dimethylallyltransferase</fullName>
        <shortName evidence="10">DMAPP:tRNA dimethylallyltransferase</shortName>
        <shortName evidence="10">DMATase</shortName>
    </alternativeName>
    <alternativeName>
        <fullName evidence="10">Isopentenyl-diphosphate:tRNA isopentenyltransferase</fullName>
        <shortName evidence="10">IPP transferase</shortName>
        <shortName evidence="10">IPPT</shortName>
        <shortName evidence="10">IPTase</shortName>
    </alternativeName>
</protein>
<dbReference type="RefSeq" id="WP_075083206.1">
    <property type="nucleotide sequence ID" value="NZ_CP042912.1"/>
</dbReference>
<dbReference type="OrthoDB" id="9776390at2"/>
<evidence type="ECO:0000256" key="3">
    <source>
        <dbReference type="ARBA" id="ARBA00005842"/>
    </source>
</evidence>
<feature type="site" description="Interaction with substrate tRNA" evidence="10">
    <location>
        <position position="129"/>
    </location>
</feature>
<proteinExistence type="inferred from homology"/>
<keyword evidence="15" id="KW-1185">Reference proteome</keyword>
<evidence type="ECO:0000256" key="2">
    <source>
        <dbReference type="ARBA" id="ARBA00003213"/>
    </source>
</evidence>
<comment type="function">
    <text evidence="2 10 12">Catalyzes the transfer of a dimethylallyl group onto the adenine at position 37 in tRNAs that read codons beginning with uridine, leading to the formation of N6-(dimethylallyl)adenosine (i(6)A).</text>
</comment>
<feature type="region of interest" description="Interaction with substrate tRNA" evidence="10">
    <location>
        <begin position="41"/>
        <end position="44"/>
    </location>
</feature>
<dbReference type="EC" id="2.5.1.75" evidence="10"/>
<evidence type="ECO:0000256" key="11">
    <source>
        <dbReference type="RuleBase" id="RU003783"/>
    </source>
</evidence>
<dbReference type="NCBIfam" id="TIGR00174">
    <property type="entry name" value="miaA"/>
    <property type="match status" value="1"/>
</dbReference>
<evidence type="ECO:0000256" key="10">
    <source>
        <dbReference type="HAMAP-Rule" id="MF_00185"/>
    </source>
</evidence>
<evidence type="ECO:0000256" key="5">
    <source>
        <dbReference type="ARBA" id="ARBA00022694"/>
    </source>
</evidence>
<dbReference type="InterPro" id="IPR018022">
    <property type="entry name" value="IPT"/>
</dbReference>
<dbReference type="InterPro" id="IPR027417">
    <property type="entry name" value="P-loop_NTPase"/>
</dbReference>
<accession>A0A5B9PF23</accession>
<keyword evidence="8 10" id="KW-0460">Magnesium</keyword>
<dbReference type="EMBL" id="CP042912">
    <property type="protein sequence ID" value="QEG21581.1"/>
    <property type="molecule type" value="Genomic_DNA"/>
</dbReference>
<dbReference type="InterPro" id="IPR039657">
    <property type="entry name" value="Dimethylallyltransferase"/>
</dbReference>
<evidence type="ECO:0000256" key="9">
    <source>
        <dbReference type="ARBA" id="ARBA00049563"/>
    </source>
</evidence>
<dbReference type="PANTHER" id="PTHR11088:SF60">
    <property type="entry name" value="TRNA DIMETHYLALLYLTRANSFERASE"/>
    <property type="match status" value="1"/>
</dbReference>
<feature type="site" description="Interaction with substrate tRNA" evidence="10">
    <location>
        <position position="107"/>
    </location>
</feature>
<dbReference type="AlphaFoldDB" id="A0A5B9PF23"/>
<sequence length="316" mass="35823">MTDRSDIAKTCWFLTGATASGKSSTSLELAKRINAEIISLDSMAIYRGMDIGTAKPPVEERGDIPHHLIDIRDPSETFSTSQYRDAALQTIDAVRSRGKEVLFVGGTALYLKALLRGMFEGPPADWEFRKKVEDEIKESGGEFLHERLQMVDPVAAHNIHPNDHRRLIRALEVFSTTGKPISHWQMEFDSPTPAEQCRVFAIRHERSILHQRIEQRVGAMFDAGLIEEVRGLLEKHGELSHTAAQAVGYREVIEHLNGQHTEEETKELVLIRTRRFARHQETWFRNLSECRWVDLEADFEPSAVAEEIIEMAGVDG</sequence>
<evidence type="ECO:0000256" key="13">
    <source>
        <dbReference type="RuleBase" id="RU003785"/>
    </source>
</evidence>
<dbReference type="Gene3D" id="3.40.50.300">
    <property type="entry name" value="P-loop containing nucleotide triphosphate hydrolases"/>
    <property type="match status" value="1"/>
</dbReference>
<feature type="binding site" evidence="10">
    <location>
        <begin position="18"/>
        <end position="23"/>
    </location>
    <ligand>
        <name>substrate</name>
    </ligand>
</feature>
<comment type="similarity">
    <text evidence="3 10 13">Belongs to the IPP transferase family.</text>
</comment>